<accession>Q1IP01</accession>
<name>Q1IP01_KORVE</name>
<keyword evidence="3" id="KW-1185">Reference proteome</keyword>
<dbReference type="HOGENOM" id="CLU_000445_131_3_0"/>
<dbReference type="Pfam" id="PF20982">
    <property type="entry name" value="CSS_CxxC"/>
    <property type="match status" value="1"/>
</dbReference>
<dbReference type="SUPFAM" id="SSF141868">
    <property type="entry name" value="EAL domain-like"/>
    <property type="match status" value="1"/>
</dbReference>
<sequence length="506" mass="56465">MKKSPITPGSTALLVGLLVLLTSYLAMGSLERSVARRELALQAAMMLRGFQDGYQNARADLAKLPSMEEMNCRDGISDTLARLNFDNQYVRWYGIAQEGKVICRGPRVGVDLSDARFHRIDDEWFLISTESPTKASNLLLAQKRGNLLYLAMLEPLLFDFMHEVDCKACVSFEFLVSAQPNVEMESAPASGPSVIHYVVEKTRLNAQMKFTLNATQEYVDAFAFPGRVLSMTIAAAFGLVIGLSVYGNLTKYTSTAFLIEQGLKRNEFLPFYQPIIDSRDGSILGAEALVRWQPKGGNLIPPGQFIPFAEENHLIDPITDQLEEKVLDDIKQFGWQDSSRFVSINAVAEQITDTPFCANLLRRLAEKRIPAKNFSVEITERHQFPDLDRGRAALQSLVEAGIEIKLDDAGTGFGGFSYIQELPITTLKIDKMFIDTLRQEKQDPKRAVLQAIIEFAKTANLHAIAEGVETKEQVSQLSAAGVFAIQGYVYSKPMPAEEFIRWMNAR</sequence>
<dbReference type="InterPro" id="IPR048614">
    <property type="entry name" value="CSS_CxxC"/>
</dbReference>
<dbReference type="InterPro" id="IPR050706">
    <property type="entry name" value="Cyclic-di-GMP_PDE-like"/>
</dbReference>
<dbReference type="AlphaFoldDB" id="Q1IP01"/>
<gene>
    <name evidence="2" type="ordered locus">Acid345_2398</name>
</gene>
<dbReference type="GO" id="GO:0071111">
    <property type="term" value="F:cyclic-guanylate-specific phosphodiesterase activity"/>
    <property type="evidence" value="ECO:0007669"/>
    <property type="project" value="InterPro"/>
</dbReference>
<feature type="domain" description="EAL" evidence="1">
    <location>
        <begin position="252"/>
        <end position="506"/>
    </location>
</feature>
<dbReference type="Gene3D" id="3.20.20.450">
    <property type="entry name" value="EAL domain"/>
    <property type="match status" value="1"/>
</dbReference>
<dbReference type="KEGG" id="aba:Acid345_2398"/>
<dbReference type="Pfam" id="PF00563">
    <property type="entry name" value="EAL"/>
    <property type="match status" value="1"/>
</dbReference>
<dbReference type="OrthoDB" id="101222at2"/>
<dbReference type="Proteomes" id="UP000002432">
    <property type="component" value="Chromosome"/>
</dbReference>
<dbReference type="SMART" id="SM00052">
    <property type="entry name" value="EAL"/>
    <property type="match status" value="1"/>
</dbReference>
<dbReference type="EMBL" id="CP000360">
    <property type="protein sequence ID" value="ABF41399.1"/>
    <property type="molecule type" value="Genomic_DNA"/>
</dbReference>
<evidence type="ECO:0000313" key="2">
    <source>
        <dbReference type="EMBL" id="ABF41399.1"/>
    </source>
</evidence>
<organism evidence="2 3">
    <name type="scientific">Koribacter versatilis (strain Ellin345)</name>
    <dbReference type="NCBI Taxonomy" id="204669"/>
    <lineage>
        <taxon>Bacteria</taxon>
        <taxon>Pseudomonadati</taxon>
        <taxon>Acidobacteriota</taxon>
        <taxon>Terriglobia</taxon>
        <taxon>Terriglobales</taxon>
        <taxon>Candidatus Korobacteraceae</taxon>
        <taxon>Candidatus Korobacter</taxon>
    </lineage>
</organism>
<proteinExistence type="predicted"/>
<dbReference type="PANTHER" id="PTHR33121">
    <property type="entry name" value="CYCLIC DI-GMP PHOSPHODIESTERASE PDEF"/>
    <property type="match status" value="1"/>
</dbReference>
<dbReference type="RefSeq" id="WP_011523200.1">
    <property type="nucleotide sequence ID" value="NC_008009.1"/>
</dbReference>
<dbReference type="eggNOG" id="COG4943">
    <property type="taxonomic scope" value="Bacteria"/>
</dbReference>
<evidence type="ECO:0000259" key="1">
    <source>
        <dbReference type="PROSITE" id="PS50883"/>
    </source>
</evidence>
<dbReference type="EnsemblBacteria" id="ABF41399">
    <property type="protein sequence ID" value="ABF41399"/>
    <property type="gene ID" value="Acid345_2398"/>
</dbReference>
<dbReference type="InterPro" id="IPR035919">
    <property type="entry name" value="EAL_sf"/>
</dbReference>
<evidence type="ECO:0000313" key="3">
    <source>
        <dbReference type="Proteomes" id="UP000002432"/>
    </source>
</evidence>
<dbReference type="STRING" id="204669.Acid345_2398"/>
<dbReference type="CDD" id="cd01948">
    <property type="entry name" value="EAL"/>
    <property type="match status" value="1"/>
</dbReference>
<dbReference type="PANTHER" id="PTHR33121:SF56">
    <property type="entry name" value="SIGNALLING PROTEIN WITH EAL AND C2 DOMAINS"/>
    <property type="match status" value="1"/>
</dbReference>
<dbReference type="PROSITE" id="PS50883">
    <property type="entry name" value="EAL"/>
    <property type="match status" value="1"/>
</dbReference>
<protein>
    <submittedName>
        <fullName evidence="2">Periplasmic sensor diguanylate phosphodiesterase</fullName>
    </submittedName>
</protein>
<reference evidence="2 3" key="1">
    <citation type="journal article" date="2009" name="Appl. Environ. Microbiol.">
        <title>Three genomes from the phylum Acidobacteria provide insight into the lifestyles of these microorganisms in soils.</title>
        <authorList>
            <person name="Ward N.L."/>
            <person name="Challacombe J.F."/>
            <person name="Janssen P.H."/>
            <person name="Henrissat B."/>
            <person name="Coutinho P.M."/>
            <person name="Wu M."/>
            <person name="Xie G."/>
            <person name="Haft D.H."/>
            <person name="Sait M."/>
            <person name="Badger J."/>
            <person name="Barabote R.D."/>
            <person name="Bradley B."/>
            <person name="Brettin T.S."/>
            <person name="Brinkac L.M."/>
            <person name="Bruce D."/>
            <person name="Creasy T."/>
            <person name="Daugherty S.C."/>
            <person name="Davidsen T.M."/>
            <person name="DeBoy R.T."/>
            <person name="Detter J.C."/>
            <person name="Dodson R.J."/>
            <person name="Durkin A.S."/>
            <person name="Ganapathy A."/>
            <person name="Gwinn-Giglio M."/>
            <person name="Han C.S."/>
            <person name="Khouri H."/>
            <person name="Kiss H."/>
            <person name="Kothari S.P."/>
            <person name="Madupu R."/>
            <person name="Nelson K.E."/>
            <person name="Nelson W.C."/>
            <person name="Paulsen I."/>
            <person name="Penn K."/>
            <person name="Ren Q."/>
            <person name="Rosovitz M.J."/>
            <person name="Selengut J.D."/>
            <person name="Shrivastava S."/>
            <person name="Sullivan S.A."/>
            <person name="Tapia R."/>
            <person name="Thompson L.S."/>
            <person name="Watkins K.L."/>
            <person name="Yang Q."/>
            <person name="Yu C."/>
            <person name="Zafar N."/>
            <person name="Zhou L."/>
            <person name="Kuske C.R."/>
        </authorList>
    </citation>
    <scope>NUCLEOTIDE SEQUENCE [LARGE SCALE GENOMIC DNA]</scope>
    <source>
        <strain evidence="2 3">Ellin345</strain>
    </source>
</reference>
<dbReference type="InterPro" id="IPR001633">
    <property type="entry name" value="EAL_dom"/>
</dbReference>